<accession>A0A7M7NT94</accession>
<reference evidence="15" key="2">
    <citation type="submission" date="2021-01" db="UniProtKB">
        <authorList>
            <consortium name="EnsemblMetazoa"/>
        </authorList>
    </citation>
    <scope>IDENTIFICATION</scope>
</reference>
<protein>
    <recommendedName>
        <fullName evidence="14">L-type lectin-like domain-containing protein</fullName>
    </recommendedName>
</protein>
<evidence type="ECO:0000256" key="7">
    <source>
        <dbReference type="ARBA" id="ARBA00023034"/>
    </source>
</evidence>
<evidence type="ECO:0000256" key="9">
    <source>
        <dbReference type="ARBA" id="ARBA00023157"/>
    </source>
</evidence>
<proteinExistence type="predicted"/>
<feature type="domain" description="L-type lectin-like" evidence="14">
    <location>
        <begin position="29"/>
        <end position="252"/>
    </location>
</feature>
<keyword evidence="10" id="KW-0325">Glycoprotein</keyword>
<dbReference type="Pfam" id="PF03388">
    <property type="entry name" value="Lectin_leg-like"/>
    <property type="match status" value="1"/>
</dbReference>
<dbReference type="GO" id="GO:0006888">
    <property type="term" value="P:endoplasmic reticulum to Golgi vesicle-mediated transport"/>
    <property type="evidence" value="ECO:0000318"/>
    <property type="project" value="GO_Central"/>
</dbReference>
<evidence type="ECO:0000256" key="5">
    <source>
        <dbReference type="ARBA" id="ARBA00022734"/>
    </source>
</evidence>
<keyword evidence="6 12" id="KW-1133">Transmembrane helix</keyword>
<dbReference type="RefSeq" id="XP_030841387.1">
    <property type="nucleotide sequence ID" value="XM_030985527.1"/>
</dbReference>
<evidence type="ECO:0000256" key="11">
    <source>
        <dbReference type="ARBA" id="ARBA00046288"/>
    </source>
</evidence>
<evidence type="ECO:0000256" key="8">
    <source>
        <dbReference type="ARBA" id="ARBA00023136"/>
    </source>
</evidence>
<evidence type="ECO:0000256" key="6">
    <source>
        <dbReference type="ARBA" id="ARBA00022989"/>
    </source>
</evidence>
<dbReference type="KEGG" id="spu:578461"/>
<dbReference type="PROSITE" id="PS51328">
    <property type="entry name" value="L_LECTIN_LIKE"/>
    <property type="match status" value="1"/>
</dbReference>
<comment type="subcellular location">
    <subcellularLocation>
        <location evidence="11">Endomembrane system</location>
        <topology evidence="11">Single-pass type I membrane protein</topology>
    </subcellularLocation>
    <subcellularLocation>
        <location evidence="1">Golgi apparatus membrane</location>
        <topology evidence="1">Single-pass membrane protein</topology>
    </subcellularLocation>
</comment>
<dbReference type="GO" id="GO:0030134">
    <property type="term" value="C:COPII-coated ER to Golgi transport vesicle"/>
    <property type="evidence" value="ECO:0000318"/>
    <property type="project" value="GO_Central"/>
</dbReference>
<keyword evidence="9" id="KW-1015">Disulfide bond</keyword>
<keyword evidence="7" id="KW-0333">Golgi apparatus</keyword>
<evidence type="ECO:0000256" key="1">
    <source>
        <dbReference type="ARBA" id="ARBA00004194"/>
    </source>
</evidence>
<sequence length="331" mass="37796">MAFTRTLLVCVVQFLTFLQALGDEVNPNEFLKREHSLMRPYTGAGASLPMWDITGNTMVTNDYIRLTPDHQSMRGAVWNQVSNKSPHWELHLHFSVHGSGKTLFGDGFAIWYTKERMKDGPVFGNIDYFTGLGLFFDTYSNHNGPHNHAHPYISAQINNGTQHYDHDRDGTHTELAGCHAPFRNKDHNTHVAIRYFMSRLTVMMDITGEGKWQHCIDQTNIILPTGYYFGASAATGQLADNHDIHSVKVYELEGIDLDKETDYSKLLPSAQYFAPPRDHIDDPQGAFKNSTLSWKRMFLILFCIILGIAVCIIVGVVVFQKRQEHQRKRFY</sequence>
<dbReference type="InterPro" id="IPR005052">
    <property type="entry name" value="Lectin_leg"/>
</dbReference>
<evidence type="ECO:0000313" key="16">
    <source>
        <dbReference type="Proteomes" id="UP000007110"/>
    </source>
</evidence>
<dbReference type="FunCoup" id="A0A7M7NT94">
    <property type="interactions" value="1853"/>
</dbReference>
<evidence type="ECO:0000256" key="2">
    <source>
        <dbReference type="ARBA" id="ARBA00022692"/>
    </source>
</evidence>
<organism evidence="15 16">
    <name type="scientific">Strongylocentrotus purpuratus</name>
    <name type="common">Purple sea urchin</name>
    <dbReference type="NCBI Taxonomy" id="7668"/>
    <lineage>
        <taxon>Eukaryota</taxon>
        <taxon>Metazoa</taxon>
        <taxon>Echinodermata</taxon>
        <taxon>Eleutherozoa</taxon>
        <taxon>Echinozoa</taxon>
        <taxon>Echinoidea</taxon>
        <taxon>Euechinoidea</taxon>
        <taxon>Echinacea</taxon>
        <taxon>Camarodonta</taxon>
        <taxon>Echinidea</taxon>
        <taxon>Strongylocentrotidae</taxon>
        <taxon>Strongylocentrotus</taxon>
    </lineage>
</organism>
<dbReference type="GO" id="GO:0046872">
    <property type="term" value="F:metal ion binding"/>
    <property type="evidence" value="ECO:0007669"/>
    <property type="project" value="UniProtKB-KW"/>
</dbReference>
<dbReference type="CDD" id="cd06901">
    <property type="entry name" value="lectin_VIP36_VIPL"/>
    <property type="match status" value="1"/>
</dbReference>
<evidence type="ECO:0000256" key="4">
    <source>
        <dbReference type="ARBA" id="ARBA00022729"/>
    </source>
</evidence>
<keyword evidence="4 13" id="KW-0732">Signal</keyword>
<evidence type="ECO:0000259" key="14">
    <source>
        <dbReference type="PROSITE" id="PS51328"/>
    </source>
</evidence>
<keyword evidence="3" id="KW-0479">Metal-binding</keyword>
<dbReference type="GO" id="GO:0005789">
    <property type="term" value="C:endoplasmic reticulum membrane"/>
    <property type="evidence" value="ECO:0000318"/>
    <property type="project" value="GO_Central"/>
</dbReference>
<keyword evidence="8 12" id="KW-0472">Membrane</keyword>
<dbReference type="OrthoDB" id="270293at2759"/>
<evidence type="ECO:0000313" key="15">
    <source>
        <dbReference type="EnsemblMetazoa" id="XP_030841387"/>
    </source>
</evidence>
<dbReference type="GeneID" id="578461"/>
<dbReference type="EnsemblMetazoa" id="XM_030985527">
    <property type="protein sequence ID" value="XP_030841387"/>
    <property type="gene ID" value="LOC578461"/>
</dbReference>
<dbReference type="InterPro" id="IPR013320">
    <property type="entry name" value="ConA-like_dom_sf"/>
</dbReference>
<evidence type="ECO:0000256" key="12">
    <source>
        <dbReference type="SAM" id="Phobius"/>
    </source>
</evidence>
<dbReference type="InParanoid" id="A0A7M7NT94"/>
<dbReference type="GO" id="GO:0000139">
    <property type="term" value="C:Golgi membrane"/>
    <property type="evidence" value="ECO:0000318"/>
    <property type="project" value="GO_Central"/>
</dbReference>
<dbReference type="Proteomes" id="UP000007110">
    <property type="component" value="Unassembled WGS sequence"/>
</dbReference>
<dbReference type="GO" id="GO:0005537">
    <property type="term" value="F:D-mannose binding"/>
    <property type="evidence" value="ECO:0000318"/>
    <property type="project" value="GO_Central"/>
</dbReference>
<dbReference type="PANTHER" id="PTHR12223">
    <property type="entry name" value="VESICULAR MANNOSE-BINDING LECTIN"/>
    <property type="match status" value="1"/>
</dbReference>
<dbReference type="OMA" id="GCTADIR"/>
<keyword evidence="16" id="KW-1185">Reference proteome</keyword>
<dbReference type="InterPro" id="IPR051136">
    <property type="entry name" value="Intracellular_Lectin-GPT"/>
</dbReference>
<feature type="chain" id="PRO_5029528216" description="L-type lectin-like domain-containing protein" evidence="13">
    <location>
        <begin position="23"/>
        <end position="331"/>
    </location>
</feature>
<dbReference type="PANTHER" id="PTHR12223:SF45">
    <property type="entry name" value="RE50040P"/>
    <property type="match status" value="1"/>
</dbReference>
<name>A0A7M7NT94_STRPU</name>
<dbReference type="Gene3D" id="2.60.120.200">
    <property type="match status" value="1"/>
</dbReference>
<evidence type="ECO:0000256" key="10">
    <source>
        <dbReference type="ARBA" id="ARBA00023180"/>
    </source>
</evidence>
<reference evidence="16" key="1">
    <citation type="submission" date="2015-02" db="EMBL/GenBank/DDBJ databases">
        <title>Genome sequencing for Strongylocentrotus purpuratus.</title>
        <authorList>
            <person name="Murali S."/>
            <person name="Liu Y."/>
            <person name="Vee V."/>
            <person name="English A."/>
            <person name="Wang M."/>
            <person name="Skinner E."/>
            <person name="Han Y."/>
            <person name="Muzny D.M."/>
            <person name="Worley K.C."/>
            <person name="Gibbs R.A."/>
        </authorList>
    </citation>
    <scope>NUCLEOTIDE SEQUENCE</scope>
</reference>
<feature type="signal peptide" evidence="13">
    <location>
        <begin position="1"/>
        <end position="22"/>
    </location>
</feature>
<dbReference type="GO" id="GO:0005793">
    <property type="term" value="C:endoplasmic reticulum-Golgi intermediate compartment"/>
    <property type="evidence" value="ECO:0000318"/>
    <property type="project" value="GO_Central"/>
</dbReference>
<keyword evidence="5" id="KW-0430">Lectin</keyword>
<keyword evidence="2 12" id="KW-0812">Transmembrane</keyword>
<feature type="transmembrane region" description="Helical" evidence="12">
    <location>
        <begin position="297"/>
        <end position="319"/>
    </location>
</feature>
<evidence type="ECO:0000256" key="3">
    <source>
        <dbReference type="ARBA" id="ARBA00022723"/>
    </source>
</evidence>
<evidence type="ECO:0000256" key="13">
    <source>
        <dbReference type="SAM" id="SignalP"/>
    </source>
</evidence>
<dbReference type="FunFam" id="2.60.120.200:FF:000017">
    <property type="entry name" value="Vesicular integral-membrane protein VIP36"/>
    <property type="match status" value="1"/>
</dbReference>
<dbReference type="AlphaFoldDB" id="A0A7M7NT94"/>
<dbReference type="InterPro" id="IPR035664">
    <property type="entry name" value="VIP36_lectin"/>
</dbReference>
<dbReference type="SUPFAM" id="SSF49899">
    <property type="entry name" value="Concanavalin A-like lectins/glucanases"/>
    <property type="match status" value="1"/>
</dbReference>